<dbReference type="EMBL" id="MK804893">
    <property type="protein sequence ID" value="QDB74097.1"/>
    <property type="molecule type" value="Genomic_DNA"/>
</dbReference>
<reference evidence="1 2" key="1">
    <citation type="submission" date="2019-04" db="EMBL/GenBank/DDBJ databases">
        <title>Nine Novel Phages from a Plateau Lake in Southwest China Provide Insights into Aeromonas Phage Diversity.</title>
        <authorList>
            <person name="Xiao W."/>
            <person name="Bai M."/>
            <person name="Wang Y."/>
            <person name="Cui X."/>
        </authorList>
    </citation>
    <scope>NUCLEOTIDE SEQUENCE [LARGE SCALE GENOMIC DNA]</scope>
</reference>
<gene>
    <name evidence="1" type="ORF">2L372D_183</name>
</gene>
<proteinExistence type="predicted"/>
<keyword evidence="2" id="KW-1185">Reference proteome</keyword>
<protein>
    <submittedName>
        <fullName evidence="1">Uncharacterized protein</fullName>
    </submittedName>
</protein>
<dbReference type="Proteomes" id="UP000316128">
    <property type="component" value="Segment"/>
</dbReference>
<sequence length="190" mass="22193">MIKENNKVINKSLTTVSPEDRFQSVTLDFLRSLPELDVDNNKNHLMAALYAVGFDVEKKIDRVDNVNIRYRHSPMHVRETTIFQGQLRSDYPYKSIYKNHDVLDVNAKDPKTDKEFDVIVEMLQAESKKIVTDLPFDVPDYEGVNGVSEKNYNRSQEEKSRYKIINPQDLSLSELMKKDELFESPFEEDK</sequence>
<evidence type="ECO:0000313" key="1">
    <source>
        <dbReference type="EMBL" id="QDB74097.1"/>
    </source>
</evidence>
<evidence type="ECO:0000313" key="2">
    <source>
        <dbReference type="Proteomes" id="UP000316128"/>
    </source>
</evidence>
<name>A0A4Y5TZT2_9CAUD</name>
<accession>A0A4Y5TZT2</accession>
<organism evidence="1 2">
    <name type="scientific">Aeromonas phage 2L372D</name>
    <dbReference type="NCBI Taxonomy" id="2588097"/>
    <lineage>
        <taxon>Viruses</taxon>
        <taxon>Duplodnaviria</taxon>
        <taxon>Heunggongvirae</taxon>
        <taxon>Uroviricota</taxon>
        <taxon>Caudoviricetes</taxon>
        <taxon>Plateaulakevirus</taxon>
        <taxon>Plateaulakevirus pv2L372D</taxon>
    </lineage>
</organism>